<name>A0A813F8E6_POLGL</name>
<dbReference type="Proteomes" id="UP000654075">
    <property type="component" value="Unassembled WGS sequence"/>
</dbReference>
<evidence type="ECO:0000256" key="1">
    <source>
        <dbReference type="SAM" id="MobiDB-lite"/>
    </source>
</evidence>
<evidence type="ECO:0000313" key="5">
    <source>
        <dbReference type="Proteomes" id="UP000654075"/>
    </source>
</evidence>
<dbReference type="OrthoDB" id="5046242at2759"/>
<reference evidence="4" key="1">
    <citation type="submission" date="2021-02" db="EMBL/GenBank/DDBJ databases">
        <authorList>
            <person name="Dougan E. K."/>
            <person name="Rhodes N."/>
            <person name="Thang M."/>
            <person name="Chan C."/>
        </authorList>
    </citation>
    <scope>NUCLEOTIDE SEQUENCE</scope>
</reference>
<dbReference type="GO" id="GO:0016491">
    <property type="term" value="F:oxidoreductase activity"/>
    <property type="evidence" value="ECO:0007669"/>
    <property type="project" value="InterPro"/>
</dbReference>
<keyword evidence="2" id="KW-0472">Membrane</keyword>
<protein>
    <recommendedName>
        <fullName evidence="3">Amine oxidase domain-containing protein</fullName>
    </recommendedName>
</protein>
<dbReference type="PANTHER" id="PTHR42841">
    <property type="entry name" value="AMINE OXIDASE"/>
    <property type="match status" value="1"/>
</dbReference>
<dbReference type="AlphaFoldDB" id="A0A813F8E6"/>
<accession>A0A813F8E6</accession>
<evidence type="ECO:0000313" key="4">
    <source>
        <dbReference type="EMBL" id="CAE8609500.1"/>
    </source>
</evidence>
<dbReference type="EMBL" id="CAJNNV010024334">
    <property type="protein sequence ID" value="CAE8609500.1"/>
    <property type="molecule type" value="Genomic_DNA"/>
</dbReference>
<dbReference type="Gene3D" id="3.50.50.60">
    <property type="entry name" value="FAD/NAD(P)-binding domain"/>
    <property type="match status" value="1"/>
</dbReference>
<keyword evidence="2" id="KW-0812">Transmembrane</keyword>
<evidence type="ECO:0000259" key="3">
    <source>
        <dbReference type="Pfam" id="PF01593"/>
    </source>
</evidence>
<comment type="caution">
    <text evidence="4">The sequence shown here is derived from an EMBL/GenBank/DDBJ whole genome shotgun (WGS) entry which is preliminary data.</text>
</comment>
<dbReference type="SUPFAM" id="SSF51905">
    <property type="entry name" value="FAD/NAD(P)-binding domain"/>
    <property type="match status" value="1"/>
</dbReference>
<dbReference type="Gene3D" id="3.90.660.50">
    <property type="match status" value="1"/>
</dbReference>
<keyword evidence="2" id="KW-1133">Transmembrane helix</keyword>
<dbReference type="PRINTS" id="PR00419">
    <property type="entry name" value="ADXRDTASE"/>
</dbReference>
<dbReference type="Pfam" id="PF01593">
    <property type="entry name" value="Amino_oxidase"/>
    <property type="match status" value="1"/>
</dbReference>
<feature type="region of interest" description="Disordered" evidence="1">
    <location>
        <begin position="1"/>
        <end position="30"/>
    </location>
</feature>
<dbReference type="OMA" id="RFFHLVW"/>
<proteinExistence type="predicted"/>
<organism evidence="4 5">
    <name type="scientific">Polarella glacialis</name>
    <name type="common">Dinoflagellate</name>
    <dbReference type="NCBI Taxonomy" id="89957"/>
    <lineage>
        <taxon>Eukaryota</taxon>
        <taxon>Sar</taxon>
        <taxon>Alveolata</taxon>
        <taxon>Dinophyceae</taxon>
        <taxon>Suessiales</taxon>
        <taxon>Suessiaceae</taxon>
        <taxon>Polarella</taxon>
    </lineage>
</organism>
<feature type="compositionally biased region" description="Basic and acidic residues" evidence="1">
    <location>
        <begin position="12"/>
        <end position="28"/>
    </location>
</feature>
<gene>
    <name evidence="4" type="ORF">PGLA1383_LOCUS27327</name>
</gene>
<feature type="transmembrane region" description="Helical" evidence="2">
    <location>
        <begin position="475"/>
        <end position="496"/>
    </location>
</feature>
<dbReference type="InterPro" id="IPR002937">
    <property type="entry name" value="Amino_oxidase"/>
</dbReference>
<dbReference type="InterPro" id="IPR036188">
    <property type="entry name" value="FAD/NAD-bd_sf"/>
</dbReference>
<feature type="domain" description="Amine oxidase" evidence="3">
    <location>
        <begin position="39"/>
        <end position="455"/>
    </location>
</feature>
<sequence>MATLPLSAAMERGGEREREGERERDPAARPRVGVIGGGLSGLCCAERLVRSGISVTVFEKAEVLGGRMRSDQVDGFTLDRGAHAIFRHYPEFSSTFDMDQFSWGHFGQSAGFFDGFRIVDVGNPMGNLKLVRTLFSTGVTLIDYIKIFLRYKIMFRVLGPYAPLHASRKDMPVKELFEKKLGLSQGFVRNFFTPSFQPIFLCPPEEMSSQAVDFIMTALTCGGTALPAGGVQAVVDQLARRLPDEVIRLGTSVEQISKNSIRLHGESDETLFDAVVVAADWGAAAKLVGKDAVGSPQFSRSSTTWYFRFEGKPPGSSTPHTIVPVGESMVDGVIINLAFVNSIQPAYAPMGWSLCQVTTVGLAKSTDELSLKRRLEYFFGPTVHHWDMMSQHYEWEQHQPSHLPRFDRDTPKDCKENSWMQPARLSNGVYCCGDYRAHPGFDGAIKSGKAAAAAVCEDLGIHVASASLVKPPRAYLFWLWHVMVVFLALMTTLVVVM</sequence>
<evidence type="ECO:0000256" key="2">
    <source>
        <dbReference type="SAM" id="Phobius"/>
    </source>
</evidence>
<keyword evidence="5" id="KW-1185">Reference proteome</keyword>